<keyword evidence="2" id="KW-1133">Transmembrane helix</keyword>
<name>A0A3A1YBW0_9GAMM</name>
<dbReference type="Proteomes" id="UP000265916">
    <property type="component" value="Unassembled WGS sequence"/>
</dbReference>
<evidence type="ECO:0008006" key="5">
    <source>
        <dbReference type="Google" id="ProtNLM"/>
    </source>
</evidence>
<gene>
    <name evidence="3" type="ORF">CKF58_07920</name>
</gene>
<feature type="compositionally biased region" description="Polar residues" evidence="1">
    <location>
        <begin position="257"/>
        <end position="267"/>
    </location>
</feature>
<protein>
    <recommendedName>
        <fullName evidence="5">SPOR domain-containing protein</fullName>
    </recommendedName>
</protein>
<keyword evidence="4" id="KW-1185">Reference proteome</keyword>
<reference evidence="3 4" key="1">
    <citation type="submission" date="2017-08" db="EMBL/GenBank/DDBJ databases">
        <title>Reclassification of Bisgaard taxon 37 and 44.</title>
        <authorList>
            <person name="Christensen H."/>
        </authorList>
    </citation>
    <scope>NUCLEOTIDE SEQUENCE [LARGE SCALE GENOMIC DNA]</scope>
    <source>
        <strain evidence="3 4">111</strain>
    </source>
</reference>
<evidence type="ECO:0000256" key="2">
    <source>
        <dbReference type="SAM" id="Phobius"/>
    </source>
</evidence>
<dbReference type="RefSeq" id="WP_119532687.1">
    <property type="nucleotide sequence ID" value="NZ_JBHSSP010000009.1"/>
</dbReference>
<proteinExistence type="predicted"/>
<feature type="compositionally biased region" description="Low complexity" evidence="1">
    <location>
        <begin position="247"/>
        <end position="256"/>
    </location>
</feature>
<sequence length="340" mass="38475">MKYLSYKKPETTFTRTLNKVNGFWHSFYAFVNKPIFEIRNRKVLIRDIFFTSVVVGLMLYSIYGILKTSKTPVVRPVVTPKVIEVAPVPDEQWKYIKYFENSTTYVQPNKQATNVPLKTGEDTHASSSQVAIMHDLRKSLNLTTPTLTTVNNTLPTVEQPVEPLVDPTKDPNLQQAHEQALKQNQQADQNAAQAANNIVNNKTATPEIDKSKVEKSQAAAQAKAQNANSNAQKNFNQLSNEEKVSQIKEQIQQSSKNENSVANQSNTDTFKYTTCGPFLEKEQANLYLSNIKKNTRKGINTSTSMSFDGNLYWLRINSALNANDVSWLQRYYNIKCTGHK</sequence>
<feature type="compositionally biased region" description="Low complexity" evidence="1">
    <location>
        <begin position="181"/>
        <end position="201"/>
    </location>
</feature>
<evidence type="ECO:0000256" key="1">
    <source>
        <dbReference type="SAM" id="MobiDB-lite"/>
    </source>
</evidence>
<dbReference type="AlphaFoldDB" id="A0A3A1YBW0"/>
<keyword evidence="2" id="KW-0812">Transmembrane</keyword>
<feature type="transmembrane region" description="Helical" evidence="2">
    <location>
        <begin position="48"/>
        <end position="66"/>
    </location>
</feature>
<evidence type="ECO:0000313" key="4">
    <source>
        <dbReference type="Proteomes" id="UP000265916"/>
    </source>
</evidence>
<dbReference type="OrthoDB" id="5677294at2"/>
<feature type="compositionally biased region" description="Low complexity" evidence="1">
    <location>
        <begin position="216"/>
        <end position="237"/>
    </location>
</feature>
<dbReference type="EMBL" id="NRJG01000185">
    <property type="protein sequence ID" value="RIY34668.1"/>
    <property type="molecule type" value="Genomic_DNA"/>
</dbReference>
<accession>A0A3A1YBW0</accession>
<organism evidence="3 4">
    <name type="scientific">Psittacicella hinzii</name>
    <dbReference type="NCBI Taxonomy" id="2028575"/>
    <lineage>
        <taxon>Bacteria</taxon>
        <taxon>Pseudomonadati</taxon>
        <taxon>Pseudomonadota</taxon>
        <taxon>Gammaproteobacteria</taxon>
        <taxon>Pasteurellales</taxon>
        <taxon>Psittacicellaceae</taxon>
        <taxon>Psittacicella</taxon>
    </lineage>
</organism>
<comment type="caution">
    <text evidence="3">The sequence shown here is derived from an EMBL/GenBank/DDBJ whole genome shotgun (WGS) entry which is preliminary data.</text>
</comment>
<keyword evidence="2" id="KW-0472">Membrane</keyword>
<evidence type="ECO:0000313" key="3">
    <source>
        <dbReference type="EMBL" id="RIY34668.1"/>
    </source>
</evidence>
<feature type="region of interest" description="Disordered" evidence="1">
    <location>
        <begin position="154"/>
        <end position="267"/>
    </location>
</feature>